<dbReference type="GO" id="GO:0005737">
    <property type="term" value="C:cytoplasm"/>
    <property type="evidence" value="ECO:0007669"/>
    <property type="project" value="TreeGrafter"/>
</dbReference>
<proteinExistence type="predicted"/>
<comment type="caution">
    <text evidence="3">The sequence shown here is derived from an EMBL/GenBank/DDBJ whole genome shotgun (WGS) entry which is preliminary data.</text>
</comment>
<accession>A0AAW9RIG8</accession>
<dbReference type="AlphaFoldDB" id="A0AAW9RIG8"/>
<dbReference type="InterPro" id="IPR007835">
    <property type="entry name" value="MOFRL"/>
</dbReference>
<reference evidence="3 4" key="1">
    <citation type="submission" date="2024-02" db="EMBL/GenBank/DDBJ databases">
        <title>A novel Wenzhouxiangellaceae bacterium, isolated from coastal sediments.</title>
        <authorList>
            <person name="Du Z.-J."/>
            <person name="Ye Y.-Q."/>
            <person name="Zhang X.-Y."/>
        </authorList>
    </citation>
    <scope>NUCLEOTIDE SEQUENCE [LARGE SCALE GENOMIC DNA]</scope>
    <source>
        <strain evidence="3 4">CH-27</strain>
    </source>
</reference>
<dbReference type="SUPFAM" id="SSF82544">
    <property type="entry name" value="GckA/TtuD-like"/>
    <property type="match status" value="1"/>
</dbReference>
<gene>
    <name evidence="3" type="ORF">V3330_18280</name>
</gene>
<dbReference type="RefSeq" id="WP_354696903.1">
    <property type="nucleotide sequence ID" value="NZ_JAZHOG010000015.1"/>
</dbReference>
<dbReference type="Pfam" id="PF13660">
    <property type="entry name" value="DUF4147"/>
    <property type="match status" value="1"/>
</dbReference>
<dbReference type="InterPro" id="IPR039760">
    <property type="entry name" value="MOFRL_protein"/>
</dbReference>
<dbReference type="InterPro" id="IPR038614">
    <property type="entry name" value="GK_N_sf"/>
</dbReference>
<feature type="domain" description="MOFRL" evidence="1">
    <location>
        <begin position="312"/>
        <end position="421"/>
    </location>
</feature>
<sequence length="430" mass="43499">MAGGPERQAETLLRTAFQTAVRSTLPEHCLPAHLPRPPSGRLAIIAAGKAAVGMARAANDRYGRAGRGLIVAPAGTPNPDIAGFEFIAAGHPVPDTGSVAAASRALELAASLAPDDLLLTLISGGASALLAAPVDGVTLDEKRELTRALLASGAPIGAMNLIRKCLSRIKGGRLADASAAPVVTLAISDVAGDDPAAIGSGPTVEDAGRLADARRILARHAIQVPAGIHAALNDPANEPPDLSGRANDLPFTIVASGNTALEAAARLLTEAGFVVGNLGDDVEGDTRAVACEHAERIRGLARDAVRDRQPRCLLSGGELTVKLGPSPGAGGPNTDYLLALALELSNSNGMPASCWGLAADTDGIDGHGGHAGALFGPDTIHAAAARGLDPADFLAHHDSARFFAESGGLLTPGPSGTNVNDFRCVLVLPD</sequence>
<dbReference type="GO" id="GO:0008887">
    <property type="term" value="F:glycerate kinase activity"/>
    <property type="evidence" value="ECO:0007669"/>
    <property type="project" value="InterPro"/>
</dbReference>
<evidence type="ECO:0000313" key="4">
    <source>
        <dbReference type="Proteomes" id="UP001359886"/>
    </source>
</evidence>
<protein>
    <submittedName>
        <fullName evidence="3">DUF4147 domain-containing protein</fullName>
    </submittedName>
</protein>
<evidence type="ECO:0000259" key="2">
    <source>
        <dbReference type="Pfam" id="PF13660"/>
    </source>
</evidence>
<keyword evidence="4" id="KW-1185">Reference proteome</keyword>
<feature type="domain" description="MOFRL-associated" evidence="2">
    <location>
        <begin position="13"/>
        <end position="232"/>
    </location>
</feature>
<dbReference type="EMBL" id="JAZHOG010000015">
    <property type="protein sequence ID" value="MEJ8569581.1"/>
    <property type="molecule type" value="Genomic_DNA"/>
</dbReference>
<dbReference type="Proteomes" id="UP001359886">
    <property type="component" value="Unassembled WGS sequence"/>
</dbReference>
<dbReference type="Pfam" id="PF05161">
    <property type="entry name" value="MOFRL"/>
    <property type="match status" value="1"/>
</dbReference>
<dbReference type="InterPro" id="IPR037035">
    <property type="entry name" value="GK-like_C_sf"/>
</dbReference>
<name>A0AAW9RIG8_9GAMM</name>
<dbReference type="PANTHER" id="PTHR12227">
    <property type="entry name" value="GLYCERATE KINASE"/>
    <property type="match status" value="1"/>
</dbReference>
<evidence type="ECO:0000313" key="3">
    <source>
        <dbReference type="EMBL" id="MEJ8569581.1"/>
    </source>
</evidence>
<evidence type="ECO:0000259" key="1">
    <source>
        <dbReference type="Pfam" id="PF05161"/>
    </source>
</evidence>
<dbReference type="Gene3D" id="3.40.50.10180">
    <property type="entry name" value="Glycerate kinase, MOFRL-like N-terminal domain"/>
    <property type="match status" value="1"/>
</dbReference>
<dbReference type="Gene3D" id="3.40.1480.10">
    <property type="entry name" value="MOFRL domain"/>
    <property type="match status" value="1"/>
</dbReference>
<organism evidence="3 4">
    <name type="scientific">Elongatibacter sediminis</name>
    <dbReference type="NCBI Taxonomy" id="3119006"/>
    <lineage>
        <taxon>Bacteria</taxon>
        <taxon>Pseudomonadati</taxon>
        <taxon>Pseudomonadota</taxon>
        <taxon>Gammaproteobacteria</taxon>
        <taxon>Chromatiales</taxon>
        <taxon>Wenzhouxiangellaceae</taxon>
        <taxon>Elongatibacter</taxon>
    </lineage>
</organism>
<dbReference type="InterPro" id="IPR025286">
    <property type="entry name" value="MOFRL_assoc_dom"/>
</dbReference>
<dbReference type="PANTHER" id="PTHR12227:SF0">
    <property type="entry name" value="GLYCERATE KINASE"/>
    <property type="match status" value="1"/>
</dbReference>